<evidence type="ECO:0000313" key="7">
    <source>
        <dbReference type="RefSeq" id="XP_056850935.1"/>
    </source>
</evidence>
<dbReference type="PANTHER" id="PTHR10775">
    <property type="entry name" value="OS08G0208400 PROTEIN"/>
    <property type="match status" value="1"/>
</dbReference>
<dbReference type="GeneID" id="130500199"/>
<name>A0A9W3CHG3_RAPSA</name>
<dbReference type="InterPro" id="IPR025312">
    <property type="entry name" value="DUF4216"/>
</dbReference>
<dbReference type="InterPro" id="IPR004242">
    <property type="entry name" value="Transposase_21"/>
</dbReference>
<reference evidence="7" key="2">
    <citation type="submission" date="2025-08" db="UniProtKB">
        <authorList>
            <consortium name="RefSeq"/>
        </authorList>
    </citation>
    <scope>IDENTIFICATION</scope>
    <source>
        <tissue evidence="7">Leaf</tissue>
    </source>
</reference>
<keyword evidence="6" id="KW-1185">Reference proteome</keyword>
<evidence type="ECO:0000259" key="5">
    <source>
        <dbReference type="Pfam" id="PF13963"/>
    </source>
</evidence>
<dbReference type="InterPro" id="IPR004252">
    <property type="entry name" value="Probable_transposase_24"/>
</dbReference>
<dbReference type="Pfam" id="PF02992">
    <property type="entry name" value="Transposase_21"/>
    <property type="match status" value="1"/>
</dbReference>
<feature type="region of interest" description="Disordered" evidence="2">
    <location>
        <begin position="1231"/>
        <end position="1254"/>
    </location>
</feature>
<feature type="region of interest" description="Disordered" evidence="2">
    <location>
        <begin position="1039"/>
        <end position="1098"/>
    </location>
</feature>
<keyword evidence="1" id="KW-0175">Coiled coil</keyword>
<proteinExistence type="predicted"/>
<evidence type="ECO:0000313" key="6">
    <source>
        <dbReference type="Proteomes" id="UP000504610"/>
    </source>
</evidence>
<sequence>MSSGGYYRSWMDKPHLDPNTKLLTEEYVQGIKEFMRLVQQQPDAKNGMLRCPCSSCNNNKVIEEFNVWTHLYMKGFSRNYKVWYLHGETGYEYGSTSEPQPISEFQSDIRLEESRTDIDYGVGTEQMVHDHYRGEEPNPESRRFFDMLDAGKQPLYQNCRDGHSALSSATRLMGIKTDYNLAEECMDAITDFVKGILPEDNVAPGSYYEVQKLVAGLQLPYEVIDVCIDNCMIYWRADETRNECKFCGKPRFQETRGRVPIPFKRMWYLPLTERLKRLYQCERTAKAMRWHAEHSTNGEIRHPSDAKAWKHFQSTYPEFAEERRNVYLGLSTDGFSPFGKHGRQYSLWPVIVTPYNLPPSLCMRREFLFLSILVPGPEHPKRSLDVFLQPLIYELQQLWAHGFETYDVSCKENFHMRAVLMWTISDFPAYGMLSGWTTHGRLSCPYCQDDTAAFQLKNGRKTCWFDCHRRFLPPDHPYRRSRNAFTKNKQVFDGPPVEVSGEDLLKQFRYFDAERTPDVGGHENIRVSAVGELHNWHKKSIFWDLPYWESHLLRHNLDVMHIEKNFFDNLMNTFLNIQGKTKDNLKSRLDLVDICDRPELHVDENGTAPFPIYRLDGARKEEFFDWITDKVKFPDGYASNLGNCVDRSEGKFTGLKSHDCHVIMQRLLPFAFSALLPRNVHEAIAGISVFFRDLCSRVVTEEGINNLKTNAPVSMCNLEKIFPPSFFDVMEHLVIHLARELELGGPVQYRWMYIFERYMHHLKKMVKNLSRVEGSIVAQVINEETAIFAENYFPPEVHTKHRRPSRHNDRGERATYHVTVPSMFKEIGRLSGTFTKRRLTDTEHAHLQTYLLTNCEDVLQYESVYMAELRMTHSHATEHELQQLRDNGFAAWLRSYVNDGLARGFVFDDWIREFVQGPNYVVKSYPKFCTRGYAFTKKGHSKTTYDAGVSSSSGDDVYYGNIKEILEIQFPGMVGLRCVVFYCDWYDTTLDRGVKIDAFGVISVHSRRKLQYYDPFILGSQADQVCYISYPRVTYRDDPLPTAHISSPKPEIMSEESPRPAARRRSSVSSSRASGSSHEQNSFPAYIPAPPPAQQNPGVMPVELLVQQPGREHLPVLHPTPRRGHSTWFTKSSNGISRSINQMMYSMLQIGYTKWSEIPQEDQELWFRQFAQEFNWHPDHTETVRIRFKAKAMDSYTKQVNAWKKVWQKNKRPRNINGRVFEQLVAHWQKDETAETSSRNSKNRKSDRGGKGMYVHNLGACSMSTKEDELIEANDGNPVDRLQLIKVAHTNKKTGQIQDLLIKDVVDLVETEIASQSQPLSDDGDSVGASTNLSRLQINEMVEKAVPKRKGGFLVGLARRASSYPASSSQAPYADPMILDELHDKGERIVALEEQNATIQAENATILAENATILAELASQKKTNAEIMEKLNRLFASSS</sequence>
<feature type="domain" description="DUF4216" evidence="3">
    <location>
        <begin position="968"/>
        <end position="1032"/>
    </location>
</feature>
<dbReference type="InterPro" id="IPR029480">
    <property type="entry name" value="Transpos_assoc"/>
</dbReference>
<feature type="domain" description="DUF4218" evidence="4">
    <location>
        <begin position="694"/>
        <end position="807"/>
    </location>
</feature>
<reference evidence="6" key="1">
    <citation type="journal article" date="2019" name="Database">
        <title>The radish genome database (RadishGD): an integrated information resource for radish genomics.</title>
        <authorList>
            <person name="Yu H.J."/>
            <person name="Baek S."/>
            <person name="Lee Y.J."/>
            <person name="Cho A."/>
            <person name="Mun J.H."/>
        </authorList>
    </citation>
    <scope>NUCLEOTIDE SEQUENCE [LARGE SCALE GENOMIC DNA]</scope>
    <source>
        <strain evidence="6">cv. WK10039</strain>
    </source>
</reference>
<evidence type="ECO:0000256" key="1">
    <source>
        <dbReference type="SAM" id="Coils"/>
    </source>
</evidence>
<feature type="compositionally biased region" description="Low complexity" evidence="2">
    <location>
        <begin position="1067"/>
        <end position="1077"/>
    </location>
</feature>
<evidence type="ECO:0000259" key="3">
    <source>
        <dbReference type="Pfam" id="PF13952"/>
    </source>
</evidence>
<dbReference type="Pfam" id="PF13963">
    <property type="entry name" value="Transpos_assoc"/>
    <property type="match status" value="1"/>
</dbReference>
<feature type="domain" description="Transposase-associated" evidence="5">
    <location>
        <begin position="8"/>
        <end position="88"/>
    </location>
</feature>
<dbReference type="RefSeq" id="XP_056850935.1">
    <property type="nucleotide sequence ID" value="XM_056994955.1"/>
</dbReference>
<organism evidence="6 7">
    <name type="scientific">Raphanus sativus</name>
    <name type="common">Radish</name>
    <name type="synonym">Raphanus raphanistrum var. sativus</name>
    <dbReference type="NCBI Taxonomy" id="3726"/>
    <lineage>
        <taxon>Eukaryota</taxon>
        <taxon>Viridiplantae</taxon>
        <taxon>Streptophyta</taxon>
        <taxon>Embryophyta</taxon>
        <taxon>Tracheophyta</taxon>
        <taxon>Spermatophyta</taxon>
        <taxon>Magnoliopsida</taxon>
        <taxon>eudicotyledons</taxon>
        <taxon>Gunneridae</taxon>
        <taxon>Pentapetalae</taxon>
        <taxon>rosids</taxon>
        <taxon>malvids</taxon>
        <taxon>Brassicales</taxon>
        <taxon>Brassicaceae</taxon>
        <taxon>Brassiceae</taxon>
        <taxon>Raphanus</taxon>
    </lineage>
</organism>
<evidence type="ECO:0000256" key="2">
    <source>
        <dbReference type="SAM" id="MobiDB-lite"/>
    </source>
</evidence>
<dbReference type="KEGG" id="rsz:130500199"/>
<dbReference type="Pfam" id="PF03004">
    <property type="entry name" value="Transposase_24"/>
    <property type="match status" value="1"/>
</dbReference>
<feature type="coiled-coil region" evidence="1">
    <location>
        <begin position="1382"/>
        <end position="1409"/>
    </location>
</feature>
<protein>
    <submittedName>
        <fullName evidence="7">Uncharacterized protein LOC130500199</fullName>
    </submittedName>
</protein>
<dbReference type="Pfam" id="PF13960">
    <property type="entry name" value="DUF4218"/>
    <property type="match status" value="1"/>
</dbReference>
<gene>
    <name evidence="7" type="primary">LOC130500199</name>
</gene>
<dbReference type="PANTHER" id="PTHR10775:SF182">
    <property type="entry name" value="TRANSPOSON, EN_SPM-LIKE, TRANSPOSASE-ASSOCIATED DOMAIN PROTEIN-RELATED"/>
    <property type="match status" value="1"/>
</dbReference>
<dbReference type="Proteomes" id="UP000504610">
    <property type="component" value="Chromosome 9"/>
</dbReference>
<dbReference type="OrthoDB" id="1104659at2759"/>
<dbReference type="InterPro" id="IPR025452">
    <property type="entry name" value="DUF4218"/>
</dbReference>
<evidence type="ECO:0000259" key="4">
    <source>
        <dbReference type="Pfam" id="PF13960"/>
    </source>
</evidence>
<accession>A0A9W3CHG3</accession>
<dbReference type="Pfam" id="PF13952">
    <property type="entry name" value="DUF4216"/>
    <property type="match status" value="1"/>
</dbReference>